<dbReference type="PANTHER" id="PTHR46656">
    <property type="entry name" value="PUTATIVE-RELATED"/>
    <property type="match status" value="1"/>
</dbReference>
<dbReference type="PANTHER" id="PTHR46656:SF3">
    <property type="entry name" value="PUTATIVE-RELATED"/>
    <property type="match status" value="1"/>
</dbReference>
<proteinExistence type="predicted"/>
<dbReference type="Proteomes" id="UP000001402">
    <property type="component" value="Chromosome"/>
</dbReference>
<name>E6VN05_RHOPX</name>
<dbReference type="KEGG" id="rpx:Rpdx1_4321"/>
<dbReference type="STRING" id="652103.Rpdx1_4321"/>
<evidence type="ECO:0000313" key="3">
    <source>
        <dbReference type="Proteomes" id="UP000001402"/>
    </source>
</evidence>
<gene>
    <name evidence="2" type="ordered locus">Rpdx1_4321</name>
</gene>
<dbReference type="eggNOG" id="COG0438">
    <property type="taxonomic scope" value="Bacteria"/>
</dbReference>
<dbReference type="OrthoDB" id="118340at2"/>
<dbReference type="SUPFAM" id="SSF53756">
    <property type="entry name" value="UDP-Glycosyltransferase/glycogen phosphorylase"/>
    <property type="match status" value="1"/>
</dbReference>
<dbReference type="AlphaFoldDB" id="E6VN05"/>
<dbReference type="CDD" id="cd03801">
    <property type="entry name" value="GT4_PimA-like"/>
    <property type="match status" value="1"/>
</dbReference>
<evidence type="ECO:0000256" key="1">
    <source>
        <dbReference type="SAM" id="MobiDB-lite"/>
    </source>
</evidence>
<protein>
    <submittedName>
        <fullName evidence="2">Glycosyl transferase group 1</fullName>
    </submittedName>
</protein>
<dbReference type="HOGENOM" id="CLU_306502_0_0_5"/>
<sequence length="966" mass="108336">MKLLTLFVRYGNVDYHGSFERLQDFYRGLPQLTYDAIIVDNALPPEFVSDVASNVKVIGGNNVRREFSGWDVAIDRFSSKLDECDLVHVVTSAFQNQYNGFYPLIDVQMLEFAASNDVVLGHVDSYPDSVRAFGRSFQTWACSKFLFVVPSRIRGLGSFVAPFDIDDVFSGVSSRPFLADAPLSENYRRHLLEWVTGEGLPHGKWHSSFALNDASLSRFISKATSILDEHILSLRLREADASIVDFTWLHAHQKTARGTVPDEICQVRERNVFLFNDPIIESNIEYTDYPTATSVDWLFSPSSGLNEPEGVFPRLRIFELILQGNRTLQAQMDMSRERDRAAMYLKFGLEISGPQKHWLQQVDCSVRQDSILPITQGLHALYHGRDDLRAAFDLQEGAGRRGLIEWWMTAGVVDPKLLMLVSSESCQAVDTSLAQDAVLPITTGLHALYQSRSDLRAAFDLDQRRGRSGLIAWWITNGISAPELAQLVPQDFYLAVDERVPQDAILPITKGLHALHQSRDDLRDAFDLQTAAGRSEFVNWWLTDGVSDPTLAKLGPSRGYPRAASVDGGDRERRRDEPTSSQSSLRAMSGSFRRLGVNIVGFGRGELGIGEDVRAASRALRRLDIDHCVPFVPLVLGARENDCSLRSFESTMPIYNVNLIFLPHYDTVRLVAETRNSILGGRYNIACWQWELPSAPKAMNSITRVVDEIWSSSNYTAESISAASDRPVRVMPMAVTLPKVIKSYRRCDFGLPDGDFVFLTIFDGNSSIYRKNPLATARAFLKAFPRPSTPVHLVVKMMNTAGSRSSELDVLLELCASDRRISVIDQTFERSRLIGLQSVCDCFVSLHRAEGFGRNIAEAMLLGRPVIVTNFSGNVDFTTDETAFLVGGNMVDVKPWEYAFSEGQRWCDPDIDEACEQMRACLEREHLTNQIAAAGRMMIESKYSLSTVARNYAERLNTLVRNSFRS</sequence>
<accession>E6VN05</accession>
<feature type="compositionally biased region" description="Basic and acidic residues" evidence="1">
    <location>
        <begin position="568"/>
        <end position="578"/>
    </location>
</feature>
<evidence type="ECO:0000313" key="2">
    <source>
        <dbReference type="EMBL" id="ADU45873.1"/>
    </source>
</evidence>
<reference evidence="2" key="1">
    <citation type="submission" date="2010-12" db="EMBL/GenBank/DDBJ databases">
        <title>Complete sequence of Rhodopseudomonas palustris DX-1.</title>
        <authorList>
            <consortium name="US DOE Joint Genome Institute"/>
            <person name="Lucas S."/>
            <person name="Copeland A."/>
            <person name="Lapidus A."/>
            <person name="Cheng J.-F."/>
            <person name="Goodwin L."/>
            <person name="Pitluck S."/>
            <person name="Misra M."/>
            <person name="Chertkov O."/>
            <person name="Detter J.C."/>
            <person name="Han C."/>
            <person name="Tapia R."/>
            <person name="Land M."/>
            <person name="Hauser L."/>
            <person name="Kyrpides N."/>
            <person name="Ivanova N."/>
            <person name="Ovchinnikova G."/>
            <person name="Logan B."/>
            <person name="Oda Y."/>
            <person name="Harwood C."/>
            <person name="Woyke T."/>
        </authorList>
    </citation>
    <scope>NUCLEOTIDE SEQUENCE [LARGE SCALE GENOMIC DNA]</scope>
    <source>
        <strain evidence="2">DX-1</strain>
    </source>
</reference>
<keyword evidence="2" id="KW-0808">Transferase</keyword>
<feature type="region of interest" description="Disordered" evidence="1">
    <location>
        <begin position="553"/>
        <end position="585"/>
    </location>
</feature>
<dbReference type="BioCyc" id="RPAL652103:RPDX1_RS21340-MONOMER"/>
<dbReference type="Gene3D" id="3.40.50.2000">
    <property type="entry name" value="Glycogen Phosphorylase B"/>
    <property type="match status" value="1"/>
</dbReference>
<dbReference type="GO" id="GO:0016740">
    <property type="term" value="F:transferase activity"/>
    <property type="evidence" value="ECO:0007669"/>
    <property type="project" value="UniProtKB-KW"/>
</dbReference>
<dbReference type="EMBL" id="CP002418">
    <property type="protein sequence ID" value="ADU45873.1"/>
    <property type="molecule type" value="Genomic_DNA"/>
</dbReference>
<organism evidence="2 3">
    <name type="scientific">Rhodopseudomonas palustris (strain DX-1)</name>
    <dbReference type="NCBI Taxonomy" id="652103"/>
    <lineage>
        <taxon>Bacteria</taxon>
        <taxon>Pseudomonadati</taxon>
        <taxon>Pseudomonadota</taxon>
        <taxon>Alphaproteobacteria</taxon>
        <taxon>Hyphomicrobiales</taxon>
        <taxon>Nitrobacteraceae</taxon>
        <taxon>Rhodopseudomonas</taxon>
    </lineage>
</organism>
<dbReference type="Pfam" id="PF13692">
    <property type="entry name" value="Glyco_trans_1_4"/>
    <property type="match status" value="1"/>
</dbReference>